<organism evidence="4 7">
    <name type="scientific">Donghicola mangrovi</name>
    <dbReference type="NCBI Taxonomy" id="2729614"/>
    <lineage>
        <taxon>Bacteria</taxon>
        <taxon>Pseudomonadati</taxon>
        <taxon>Pseudomonadota</taxon>
        <taxon>Alphaproteobacteria</taxon>
        <taxon>Rhodobacterales</taxon>
        <taxon>Roseobacteraceae</taxon>
        <taxon>Donghicola</taxon>
    </lineage>
</organism>
<dbReference type="Gene3D" id="2.40.10.10">
    <property type="entry name" value="Trypsin-like serine proteases"/>
    <property type="match status" value="2"/>
</dbReference>
<dbReference type="InterPro" id="IPR018114">
    <property type="entry name" value="TRYPSIN_HIS"/>
</dbReference>
<sequence>MRTLLAAIALCFGVTGAIAEESELRRLDTGVDSRGWEGVGRLDIGGKGFCTGALVAPDLVLTAAHCLFDKESGERVNLDQIEFLAGWRNGRALAYRGVRRAVTHPSYRYDRTEGPERVRLDLALLELVQPIRNTQVTPFPTAPLPHRGAEVGVVSYAYDRAEAPSLQEICNVLSVQEGVMVLSCQVDFGSSGAPIFQMTPYGAKIVSVVAAKAEVNGQPVALGSDLSSAYRELRAELEMDNVRNTMGPNGPRHIIVGENKHTTDTGAKFIRP</sequence>
<feature type="domain" description="Peptidase S1" evidence="3">
    <location>
        <begin position="14"/>
        <end position="247"/>
    </location>
</feature>
<dbReference type="InterPro" id="IPR050966">
    <property type="entry name" value="Glutamyl_endopeptidase"/>
</dbReference>
<dbReference type="PROSITE" id="PS50240">
    <property type="entry name" value="TRYPSIN_DOM"/>
    <property type="match status" value="1"/>
</dbReference>
<dbReference type="InterPro" id="IPR001254">
    <property type="entry name" value="Trypsin_dom"/>
</dbReference>
<dbReference type="Proteomes" id="UP000523601">
    <property type="component" value="Unassembled WGS sequence"/>
</dbReference>
<keyword evidence="4" id="KW-0378">Hydrolase</keyword>
<evidence type="ECO:0000313" key="7">
    <source>
        <dbReference type="Proteomes" id="UP000592216"/>
    </source>
</evidence>
<feature type="chain" id="PRO_5032779561" evidence="2">
    <location>
        <begin position="20"/>
        <end position="272"/>
    </location>
</feature>
<dbReference type="SMART" id="SM00020">
    <property type="entry name" value="Tryp_SPc"/>
    <property type="match status" value="1"/>
</dbReference>
<dbReference type="GO" id="GO:0004252">
    <property type="term" value="F:serine-type endopeptidase activity"/>
    <property type="evidence" value="ECO:0007669"/>
    <property type="project" value="InterPro"/>
</dbReference>
<proteinExistence type="predicted"/>
<dbReference type="PANTHER" id="PTHR15462:SF8">
    <property type="entry name" value="SERINE PROTEASE"/>
    <property type="match status" value="1"/>
</dbReference>
<dbReference type="SUPFAM" id="SSF50494">
    <property type="entry name" value="Trypsin-like serine proteases"/>
    <property type="match status" value="1"/>
</dbReference>
<evidence type="ECO:0000256" key="2">
    <source>
        <dbReference type="SAM" id="SignalP"/>
    </source>
</evidence>
<keyword evidence="4" id="KW-0645">Protease</keyword>
<dbReference type="InterPro" id="IPR043504">
    <property type="entry name" value="Peptidase_S1_PA_chymotrypsin"/>
</dbReference>
<dbReference type="PANTHER" id="PTHR15462">
    <property type="entry name" value="SERINE PROTEASE"/>
    <property type="match status" value="1"/>
</dbReference>
<feature type="signal peptide" evidence="2">
    <location>
        <begin position="1"/>
        <end position="19"/>
    </location>
</feature>
<protein>
    <submittedName>
        <fullName evidence="4">Trypsin-like serine protease</fullName>
    </submittedName>
</protein>
<dbReference type="GO" id="GO:0006508">
    <property type="term" value="P:proteolysis"/>
    <property type="evidence" value="ECO:0007669"/>
    <property type="project" value="UniProtKB-KW"/>
</dbReference>
<accession>A0A850PZV1</accession>
<evidence type="ECO:0000313" key="6">
    <source>
        <dbReference type="Proteomes" id="UP000523601"/>
    </source>
</evidence>
<evidence type="ECO:0000313" key="5">
    <source>
        <dbReference type="EMBL" id="NVO26099.1"/>
    </source>
</evidence>
<dbReference type="InterPro" id="IPR009003">
    <property type="entry name" value="Peptidase_S1_PA"/>
</dbReference>
<dbReference type="EMBL" id="JABCJE010000001">
    <property type="protein sequence ID" value="NVO22313.1"/>
    <property type="molecule type" value="Genomic_DNA"/>
</dbReference>
<evidence type="ECO:0000313" key="4">
    <source>
        <dbReference type="EMBL" id="NVO22313.1"/>
    </source>
</evidence>
<gene>
    <name evidence="5" type="ORF">HJ526_01585</name>
    <name evidence="4" type="ORF">HJ536_03000</name>
</gene>
<reference evidence="6 7" key="1">
    <citation type="submission" date="2020-04" db="EMBL/GenBank/DDBJ databases">
        <title>Donghicola sp., a member of the Rhodobacteraceae family isolated from mangrove forest in Thailand.</title>
        <authorList>
            <person name="Charoenyingcharoen P."/>
            <person name="Yukphan P."/>
        </authorList>
    </citation>
    <scope>NUCLEOTIDE SEQUENCE [LARGE SCALE GENOMIC DNA]</scope>
    <source>
        <strain evidence="4 7">B5-SW-15</strain>
        <strain evidence="5 6">C2-DW-16</strain>
    </source>
</reference>
<dbReference type="Proteomes" id="UP000592216">
    <property type="component" value="Unassembled WGS sequence"/>
</dbReference>
<dbReference type="Pfam" id="PF13365">
    <property type="entry name" value="Trypsin_2"/>
    <property type="match status" value="1"/>
</dbReference>
<keyword evidence="6" id="KW-1185">Reference proteome</keyword>
<dbReference type="AlphaFoldDB" id="A0A850PZV1"/>
<keyword evidence="1 2" id="KW-0732">Signal</keyword>
<evidence type="ECO:0000259" key="3">
    <source>
        <dbReference type="PROSITE" id="PS50240"/>
    </source>
</evidence>
<dbReference type="PROSITE" id="PS00134">
    <property type="entry name" value="TRYPSIN_HIS"/>
    <property type="match status" value="1"/>
</dbReference>
<name>A0A850PZV1_9RHOB</name>
<evidence type="ECO:0000256" key="1">
    <source>
        <dbReference type="ARBA" id="ARBA00022729"/>
    </source>
</evidence>
<comment type="caution">
    <text evidence="4">The sequence shown here is derived from an EMBL/GenBank/DDBJ whole genome shotgun (WGS) entry which is preliminary data.</text>
</comment>
<dbReference type="EMBL" id="JABCJD010000001">
    <property type="protein sequence ID" value="NVO26099.1"/>
    <property type="molecule type" value="Genomic_DNA"/>
</dbReference>